<evidence type="ECO:0000256" key="3">
    <source>
        <dbReference type="ARBA" id="ARBA00022475"/>
    </source>
</evidence>
<keyword evidence="4 7" id="KW-0812">Transmembrane</keyword>
<dbReference type="PANTHER" id="PTHR43163">
    <property type="entry name" value="DIPEPTIDE TRANSPORT SYSTEM PERMEASE PROTEIN DPPB-RELATED"/>
    <property type="match status" value="1"/>
</dbReference>
<comment type="subcellular location">
    <subcellularLocation>
        <location evidence="1 7">Cell membrane</location>
        <topology evidence="1 7">Multi-pass membrane protein</topology>
    </subcellularLocation>
</comment>
<dbReference type="Proteomes" id="UP000204221">
    <property type="component" value="Chromosome"/>
</dbReference>
<evidence type="ECO:0000256" key="7">
    <source>
        <dbReference type="RuleBase" id="RU363032"/>
    </source>
</evidence>
<comment type="similarity">
    <text evidence="7">Belongs to the binding-protein-dependent transport system permease family.</text>
</comment>
<dbReference type="SUPFAM" id="SSF161098">
    <property type="entry name" value="MetI-like"/>
    <property type="match status" value="1"/>
</dbReference>
<protein>
    <submittedName>
        <fullName evidence="8">Glutathione transport system permease protein GsiC</fullName>
    </submittedName>
</protein>
<keyword evidence="9" id="KW-1185">Reference proteome</keyword>
<evidence type="ECO:0000256" key="2">
    <source>
        <dbReference type="ARBA" id="ARBA00022448"/>
    </source>
</evidence>
<reference evidence="8 9" key="1">
    <citation type="submission" date="2017-07" db="EMBL/GenBank/DDBJ databases">
        <title>Complete genome sequence of Actinoalloteichus hoggarensis DSM 45943, type strain of Actinoalloteichus hoggarensis.</title>
        <authorList>
            <person name="Ruckert C."/>
            <person name="Nouioui I."/>
            <person name="Willmese J."/>
            <person name="van Wezel G."/>
            <person name="Klenk H.-P."/>
            <person name="Kalinowski J."/>
            <person name="Zotchev S.B."/>
        </authorList>
    </citation>
    <scope>NUCLEOTIDE SEQUENCE [LARGE SCALE GENOMIC DNA]</scope>
    <source>
        <strain evidence="8 9">DSM 45943</strain>
    </source>
</reference>
<dbReference type="CDD" id="cd06261">
    <property type="entry name" value="TM_PBP2"/>
    <property type="match status" value="1"/>
</dbReference>
<dbReference type="GO" id="GO:0055085">
    <property type="term" value="P:transmembrane transport"/>
    <property type="evidence" value="ECO:0007669"/>
    <property type="project" value="InterPro"/>
</dbReference>
<dbReference type="InterPro" id="IPR035906">
    <property type="entry name" value="MetI-like_sf"/>
</dbReference>
<keyword evidence="6 7" id="KW-0472">Membrane</keyword>
<keyword evidence="5 7" id="KW-1133">Transmembrane helix</keyword>
<feature type="transmembrane region" description="Helical" evidence="7">
    <location>
        <begin position="105"/>
        <end position="130"/>
    </location>
</feature>
<accession>A0A221W4T1</accession>
<feature type="transmembrane region" description="Helical" evidence="7">
    <location>
        <begin position="151"/>
        <end position="174"/>
    </location>
</feature>
<feature type="transmembrane region" description="Helical" evidence="7">
    <location>
        <begin position="248"/>
        <end position="267"/>
    </location>
</feature>
<evidence type="ECO:0000256" key="6">
    <source>
        <dbReference type="ARBA" id="ARBA00023136"/>
    </source>
</evidence>
<name>A0A221W4T1_9PSEU</name>
<dbReference type="Gene3D" id="1.10.3720.10">
    <property type="entry name" value="MetI-like"/>
    <property type="match status" value="1"/>
</dbReference>
<evidence type="ECO:0000256" key="4">
    <source>
        <dbReference type="ARBA" id="ARBA00022692"/>
    </source>
</evidence>
<feature type="transmembrane region" description="Helical" evidence="7">
    <location>
        <begin position="7"/>
        <end position="32"/>
    </location>
</feature>
<keyword evidence="3" id="KW-1003">Cell membrane</keyword>
<evidence type="ECO:0000313" key="9">
    <source>
        <dbReference type="Proteomes" id="UP000204221"/>
    </source>
</evidence>
<dbReference type="InterPro" id="IPR000515">
    <property type="entry name" value="MetI-like"/>
</dbReference>
<dbReference type="EMBL" id="CP022521">
    <property type="protein sequence ID" value="ASO20589.1"/>
    <property type="molecule type" value="Genomic_DNA"/>
</dbReference>
<dbReference type="Pfam" id="PF00528">
    <property type="entry name" value="BPD_transp_1"/>
    <property type="match status" value="1"/>
</dbReference>
<gene>
    <name evidence="8" type="primary">gsiC1</name>
    <name evidence="8" type="ORF">AHOG_14740</name>
</gene>
<feature type="transmembrane region" description="Helical" evidence="7">
    <location>
        <begin position="186"/>
        <end position="206"/>
    </location>
</feature>
<evidence type="ECO:0000256" key="5">
    <source>
        <dbReference type="ARBA" id="ARBA00022989"/>
    </source>
</evidence>
<evidence type="ECO:0000313" key="8">
    <source>
        <dbReference type="EMBL" id="ASO20589.1"/>
    </source>
</evidence>
<keyword evidence="2 7" id="KW-0813">Transport</keyword>
<dbReference type="AlphaFoldDB" id="A0A221W4T1"/>
<sequence>MRTTDGVLAFVVSRLLVAVVTLGVLSVVVFWATEVLPGDAVGVLSGSDATEAERAAVRDALGLDRPAPERYLDWIGGALRGDLGVSMVSGRPVDEILLPRLVNTLVLVGTAVVLIAVVSVTIGLLAGMRANRALDRVLSSATMGLIATPDFLLATLLLTVFATMLGVLPAVSLVPLGDFAWQHVELLVLPTAALVLGGLGGTTRLVRSSVISVVRSPYIENARLNGARGLHLALAHVLPNALGPGVQALAIMAAGLLGGGIVVETLFNYPGIGFELTQAVATRDVPVVAGLSLALSACTLVILLLGDLTARLLGGRARRGDGE</sequence>
<dbReference type="OrthoDB" id="9778910at2"/>
<organism evidence="8 9">
    <name type="scientific">Actinoalloteichus hoggarensis</name>
    <dbReference type="NCBI Taxonomy" id="1470176"/>
    <lineage>
        <taxon>Bacteria</taxon>
        <taxon>Bacillati</taxon>
        <taxon>Actinomycetota</taxon>
        <taxon>Actinomycetes</taxon>
        <taxon>Pseudonocardiales</taxon>
        <taxon>Pseudonocardiaceae</taxon>
        <taxon>Actinoalloteichus</taxon>
    </lineage>
</organism>
<dbReference type="PROSITE" id="PS50928">
    <property type="entry name" value="ABC_TM1"/>
    <property type="match status" value="1"/>
</dbReference>
<evidence type="ECO:0000256" key="1">
    <source>
        <dbReference type="ARBA" id="ARBA00004651"/>
    </source>
</evidence>
<dbReference type="KEGG" id="ahg:AHOG_14740"/>
<dbReference type="PANTHER" id="PTHR43163:SF3">
    <property type="entry name" value="PEPTIDE ABC TRANSPORTER PERMEASE PROTEIN"/>
    <property type="match status" value="1"/>
</dbReference>
<dbReference type="InterPro" id="IPR045621">
    <property type="entry name" value="BPD_transp_1_N"/>
</dbReference>
<feature type="transmembrane region" description="Helical" evidence="7">
    <location>
        <begin position="287"/>
        <end position="310"/>
    </location>
</feature>
<dbReference type="RefSeq" id="WP_093941890.1">
    <property type="nucleotide sequence ID" value="NZ_CP022521.1"/>
</dbReference>
<dbReference type="GO" id="GO:0005886">
    <property type="term" value="C:plasma membrane"/>
    <property type="evidence" value="ECO:0007669"/>
    <property type="project" value="UniProtKB-SubCell"/>
</dbReference>
<proteinExistence type="inferred from homology"/>
<dbReference type="Pfam" id="PF19300">
    <property type="entry name" value="BPD_transp_1_N"/>
    <property type="match status" value="1"/>
</dbReference>